<gene>
    <name evidence="2" type="ORF">GCM10023313_17840</name>
</gene>
<dbReference type="EMBL" id="BAABJI010000002">
    <property type="protein sequence ID" value="GAA4914858.1"/>
    <property type="molecule type" value="Genomic_DNA"/>
</dbReference>
<dbReference type="Pfam" id="PF07969">
    <property type="entry name" value="Amidohydro_3"/>
    <property type="match status" value="1"/>
</dbReference>
<keyword evidence="3" id="KW-1185">Reference proteome</keyword>
<dbReference type="InterPro" id="IPR013108">
    <property type="entry name" value="Amidohydro_3"/>
</dbReference>
<organism evidence="2 3">
    <name type="scientific">Mucilaginibacter defluvii</name>
    <dbReference type="NCBI Taxonomy" id="1196019"/>
    <lineage>
        <taxon>Bacteria</taxon>
        <taxon>Pseudomonadati</taxon>
        <taxon>Bacteroidota</taxon>
        <taxon>Sphingobacteriia</taxon>
        <taxon>Sphingobacteriales</taxon>
        <taxon>Sphingobacteriaceae</taxon>
        <taxon>Mucilaginibacter</taxon>
    </lineage>
</organism>
<evidence type="ECO:0000313" key="3">
    <source>
        <dbReference type="Proteomes" id="UP001501436"/>
    </source>
</evidence>
<dbReference type="Proteomes" id="UP001501436">
    <property type="component" value="Unassembled WGS sequence"/>
</dbReference>
<protein>
    <recommendedName>
        <fullName evidence="1">Amidohydrolase 3 domain-containing protein</fullName>
    </recommendedName>
</protein>
<name>A0ABP9FS19_9SPHI</name>
<sequence length="208" mass="23741">MCDILNKAVPNKPLYIQYAYNSAWLNTPAIKFFGLGTKKFNVLPGTVLEKDKNGNFIGIVDGYTFQFHLMGGMLPQSNLEEEVSLFSYLINDLNRFGLTTVIDNSSLIGYPEGHRSLQMLIKDNKLNIRFPFADLGFSYDPNKIWADTEIERITKISPLSPGQNLHPDMEHGYEYEGTGEVLRAEGHDHENFDRPTMVTNENFWRISL</sequence>
<reference evidence="3" key="1">
    <citation type="journal article" date="2019" name="Int. J. Syst. Evol. Microbiol.">
        <title>The Global Catalogue of Microorganisms (GCM) 10K type strain sequencing project: providing services to taxonomists for standard genome sequencing and annotation.</title>
        <authorList>
            <consortium name="The Broad Institute Genomics Platform"/>
            <consortium name="The Broad Institute Genome Sequencing Center for Infectious Disease"/>
            <person name="Wu L."/>
            <person name="Ma J."/>
        </authorList>
    </citation>
    <scope>NUCLEOTIDE SEQUENCE [LARGE SCALE GENOMIC DNA]</scope>
    <source>
        <strain evidence="3">JCM 18283</strain>
    </source>
</reference>
<dbReference type="Gene3D" id="3.10.310.70">
    <property type="match status" value="1"/>
</dbReference>
<evidence type="ECO:0000313" key="2">
    <source>
        <dbReference type="EMBL" id="GAA4914858.1"/>
    </source>
</evidence>
<proteinExistence type="predicted"/>
<evidence type="ECO:0000259" key="1">
    <source>
        <dbReference type="Pfam" id="PF07969"/>
    </source>
</evidence>
<comment type="caution">
    <text evidence="2">The sequence shown here is derived from an EMBL/GenBank/DDBJ whole genome shotgun (WGS) entry which is preliminary data.</text>
</comment>
<feature type="domain" description="Amidohydrolase 3" evidence="1">
    <location>
        <begin position="4"/>
        <end position="131"/>
    </location>
</feature>
<dbReference type="Gene3D" id="3.20.20.140">
    <property type="entry name" value="Metal-dependent hydrolases"/>
    <property type="match status" value="1"/>
</dbReference>
<accession>A0ABP9FS19</accession>